<name>A0ABT2UTQ3_9BACL</name>
<dbReference type="GO" id="GO:0008168">
    <property type="term" value="F:methyltransferase activity"/>
    <property type="evidence" value="ECO:0007669"/>
    <property type="project" value="UniProtKB-KW"/>
</dbReference>
<proteinExistence type="predicted"/>
<reference evidence="2 3" key="1">
    <citation type="submission" date="2022-09" db="EMBL/GenBank/DDBJ databases">
        <authorList>
            <person name="Han X.L."/>
            <person name="Wang Q."/>
            <person name="Lu T."/>
        </authorList>
    </citation>
    <scope>NUCLEOTIDE SEQUENCE [LARGE SCALE GENOMIC DNA]</scope>
    <source>
        <strain evidence="2 3">WQ 127069</strain>
    </source>
</reference>
<keyword evidence="2" id="KW-0808">Transferase</keyword>
<comment type="caution">
    <text evidence="2">The sequence shown here is derived from an EMBL/GenBank/DDBJ whole genome shotgun (WGS) entry which is preliminary data.</text>
</comment>
<dbReference type="InterPro" id="IPR029063">
    <property type="entry name" value="SAM-dependent_MTases_sf"/>
</dbReference>
<protein>
    <submittedName>
        <fullName evidence="2">Class I SAM-dependent methyltransferase</fullName>
    </submittedName>
</protein>
<gene>
    <name evidence="2" type="ORF">OB236_38565</name>
</gene>
<sequence length="216" mass="24792">MANEYAGSGELSNWNSIYNIKDEDKPPVYDDWLVKHMDLLEASRQTAVLDLGCGNGCDSLFLSERGFDVISCDWSEEALLRVRQHVPLADTRAVNLLEPLPFADNSAIVIIADLSLHYFSWEATIAIINELQRVLQSDGYLLCRVNSIKDVNFGAGTGKEIEAGYYEHEGHRKRFFDKDRLEQLFQQWKLTYIEEAVLHRYGKPKFLWELAVTNMK</sequence>
<evidence type="ECO:0000259" key="1">
    <source>
        <dbReference type="Pfam" id="PF13649"/>
    </source>
</evidence>
<dbReference type="Gene3D" id="3.40.50.150">
    <property type="entry name" value="Vaccinia Virus protein VP39"/>
    <property type="match status" value="1"/>
</dbReference>
<organism evidence="2 3">
    <name type="scientific">Paenibacillus baimaensis</name>
    <dbReference type="NCBI Taxonomy" id="2982185"/>
    <lineage>
        <taxon>Bacteria</taxon>
        <taxon>Bacillati</taxon>
        <taxon>Bacillota</taxon>
        <taxon>Bacilli</taxon>
        <taxon>Bacillales</taxon>
        <taxon>Paenibacillaceae</taxon>
        <taxon>Paenibacillus</taxon>
    </lineage>
</organism>
<dbReference type="EMBL" id="JAOQIO010000124">
    <property type="protein sequence ID" value="MCU6798046.1"/>
    <property type="molecule type" value="Genomic_DNA"/>
</dbReference>
<keyword evidence="2" id="KW-0489">Methyltransferase</keyword>
<dbReference type="CDD" id="cd02440">
    <property type="entry name" value="AdoMet_MTases"/>
    <property type="match status" value="1"/>
</dbReference>
<dbReference type="RefSeq" id="WP_262688728.1">
    <property type="nucleotide sequence ID" value="NZ_JAOQIO010000124.1"/>
</dbReference>
<dbReference type="Proteomes" id="UP001652445">
    <property type="component" value="Unassembled WGS sequence"/>
</dbReference>
<dbReference type="SUPFAM" id="SSF53335">
    <property type="entry name" value="S-adenosyl-L-methionine-dependent methyltransferases"/>
    <property type="match status" value="1"/>
</dbReference>
<feature type="domain" description="Methyltransferase" evidence="1">
    <location>
        <begin position="48"/>
        <end position="139"/>
    </location>
</feature>
<dbReference type="Pfam" id="PF13649">
    <property type="entry name" value="Methyltransf_25"/>
    <property type="match status" value="1"/>
</dbReference>
<keyword evidence="3" id="KW-1185">Reference proteome</keyword>
<dbReference type="InterPro" id="IPR041698">
    <property type="entry name" value="Methyltransf_25"/>
</dbReference>
<evidence type="ECO:0000313" key="2">
    <source>
        <dbReference type="EMBL" id="MCU6798046.1"/>
    </source>
</evidence>
<accession>A0ABT2UTQ3</accession>
<dbReference type="GO" id="GO:0032259">
    <property type="term" value="P:methylation"/>
    <property type="evidence" value="ECO:0007669"/>
    <property type="project" value="UniProtKB-KW"/>
</dbReference>
<evidence type="ECO:0000313" key="3">
    <source>
        <dbReference type="Proteomes" id="UP001652445"/>
    </source>
</evidence>